<dbReference type="Proteomes" id="UP001172728">
    <property type="component" value="Unassembled WGS sequence"/>
</dbReference>
<dbReference type="PANTHER" id="PTHR35807">
    <property type="entry name" value="TRANSCRIPTIONAL REGULATOR REDD-RELATED"/>
    <property type="match status" value="1"/>
</dbReference>
<dbReference type="InterPro" id="IPR005158">
    <property type="entry name" value="BTAD"/>
</dbReference>
<name>A0ABT8GCS9_9MICO</name>
<dbReference type="SUPFAM" id="SSF48452">
    <property type="entry name" value="TPR-like"/>
    <property type="match status" value="1"/>
</dbReference>
<dbReference type="Pfam" id="PF03704">
    <property type="entry name" value="BTAD"/>
    <property type="match status" value="1"/>
</dbReference>
<reference evidence="2" key="1">
    <citation type="submission" date="2023-06" db="EMBL/GenBank/DDBJ databases">
        <title>Sysu t00192.</title>
        <authorList>
            <person name="Gao L."/>
            <person name="Fang B.-Z."/>
            <person name="Li W.-J."/>
        </authorList>
    </citation>
    <scope>NUCLEOTIDE SEQUENCE</scope>
    <source>
        <strain evidence="2">SYSU T00192</strain>
    </source>
</reference>
<dbReference type="InterPro" id="IPR011990">
    <property type="entry name" value="TPR-like_helical_dom_sf"/>
</dbReference>
<evidence type="ECO:0000259" key="1">
    <source>
        <dbReference type="SMART" id="SM01043"/>
    </source>
</evidence>
<dbReference type="SMART" id="SM01043">
    <property type="entry name" value="BTAD"/>
    <property type="match status" value="1"/>
</dbReference>
<gene>
    <name evidence="2" type="ORF">QQX09_13145</name>
</gene>
<keyword evidence="3" id="KW-1185">Reference proteome</keyword>
<dbReference type="PANTHER" id="PTHR35807:SF3">
    <property type="entry name" value="BLL5740 PROTEIN"/>
    <property type="match status" value="1"/>
</dbReference>
<feature type="domain" description="Bacterial transcriptional activator" evidence="1">
    <location>
        <begin position="93"/>
        <end position="224"/>
    </location>
</feature>
<dbReference type="RefSeq" id="WP_301135541.1">
    <property type="nucleotide sequence ID" value="NZ_JAUHPW010000011.1"/>
</dbReference>
<evidence type="ECO:0000313" key="2">
    <source>
        <dbReference type="EMBL" id="MDN4476799.1"/>
    </source>
</evidence>
<sequence length="577" mass="61002">MLSVRLIGQPRLVRDGLTLQGPRGAKCWALLARIVRSPDLISRQQLVNELFSEADDPMAALRWSLAELRRRLGMPEALLGNPIVAGLEDGTELDVELVAGGNLPTPVPRGEFLEGIDVQASPAFDTWLLVERQRVAGDVIGALRKEALRAMSAHDHPRALTLASAMVDTAPLEEGPHVLLVKAFIAAGDRISAHRHVAATEAAFMRELGAPPSPALSAAARPPVTPNTAGVSSIATAESLLTAGRAAVGAGAAGSGIATLRGAVAAAEGAGDSLLSATCLFELGSALVHAARGYDDEGAIVLDAAREAATSAGEQEIAAKALAELAYVDVLAARRECAVEGLSLAWEVANPYPRVRAAVAAYDAVHLADWGRLDASLERFDEAIDLCRETGSVKRGIWAMSHAARAAYLSGWLAAAERWAKEAQRQAQSEGWTAIRPWPEAWHAHVRLAKGEAPAAVRADIESSYALARQLEDPCWEGVTAKVMGLTFVAEGDTAAAMPWLEHAGTACRRINDSYKWLEAEVQVTDAEVALKVGDGERARAHAELALQVAARGDMPLLLARAETVLDALRGKVPQPA</sequence>
<organism evidence="2 3">
    <name type="scientific">Demequina litoralis</name>
    <dbReference type="NCBI Taxonomy" id="3051660"/>
    <lineage>
        <taxon>Bacteria</taxon>
        <taxon>Bacillati</taxon>
        <taxon>Actinomycetota</taxon>
        <taxon>Actinomycetes</taxon>
        <taxon>Micrococcales</taxon>
        <taxon>Demequinaceae</taxon>
        <taxon>Demequina</taxon>
    </lineage>
</organism>
<protein>
    <submittedName>
        <fullName evidence="2">BTAD domain-containing putative transcriptional regulator</fullName>
    </submittedName>
</protein>
<dbReference type="EMBL" id="JAUHPW010000011">
    <property type="protein sequence ID" value="MDN4476799.1"/>
    <property type="molecule type" value="Genomic_DNA"/>
</dbReference>
<evidence type="ECO:0000313" key="3">
    <source>
        <dbReference type="Proteomes" id="UP001172728"/>
    </source>
</evidence>
<proteinExistence type="predicted"/>
<dbReference type="Gene3D" id="1.25.40.10">
    <property type="entry name" value="Tetratricopeptide repeat domain"/>
    <property type="match status" value="2"/>
</dbReference>
<dbReference type="InterPro" id="IPR051677">
    <property type="entry name" value="AfsR-DnrI-RedD_regulator"/>
</dbReference>
<comment type="caution">
    <text evidence="2">The sequence shown here is derived from an EMBL/GenBank/DDBJ whole genome shotgun (WGS) entry which is preliminary data.</text>
</comment>
<accession>A0ABT8GCS9</accession>